<dbReference type="InterPro" id="IPR019786">
    <property type="entry name" value="Zinc_finger_PHD-type_CS"/>
</dbReference>
<name>A0A0B7N8Y0_9FUNG</name>
<evidence type="ECO:0000256" key="4">
    <source>
        <dbReference type="PROSITE-ProRule" id="PRU00146"/>
    </source>
</evidence>
<dbReference type="InterPro" id="IPR052819">
    <property type="entry name" value="Chromatin_regulatory_protein"/>
</dbReference>
<reference evidence="7 8" key="1">
    <citation type="submission" date="2014-09" db="EMBL/GenBank/DDBJ databases">
        <authorList>
            <person name="Ellenberger Sabrina"/>
        </authorList>
    </citation>
    <scope>NUCLEOTIDE SEQUENCE [LARGE SCALE GENOMIC DNA]</scope>
    <source>
        <strain evidence="7 8">CBS 412.66</strain>
    </source>
</reference>
<dbReference type="CDD" id="cd15535">
    <property type="entry name" value="PHD1_Rco1"/>
    <property type="match status" value="1"/>
</dbReference>
<dbReference type="GO" id="GO:0006357">
    <property type="term" value="P:regulation of transcription by RNA polymerase II"/>
    <property type="evidence" value="ECO:0007669"/>
    <property type="project" value="TreeGrafter"/>
</dbReference>
<dbReference type="PANTHER" id="PTHR47636">
    <property type="entry name" value="TRANSCRIPTIONAL REGULATORY PROTEIN RCO1"/>
    <property type="match status" value="1"/>
</dbReference>
<keyword evidence="2 4" id="KW-0863">Zinc-finger</keyword>
<dbReference type="GO" id="GO:0032221">
    <property type="term" value="C:Rpd3S complex"/>
    <property type="evidence" value="ECO:0007669"/>
    <property type="project" value="TreeGrafter"/>
</dbReference>
<evidence type="ECO:0000256" key="3">
    <source>
        <dbReference type="ARBA" id="ARBA00022833"/>
    </source>
</evidence>
<dbReference type="Proteomes" id="UP000054107">
    <property type="component" value="Unassembled WGS sequence"/>
</dbReference>
<proteinExistence type="predicted"/>
<gene>
    <name evidence="7" type="primary">PARPA_08035.1 scaffold 31147</name>
</gene>
<dbReference type="SUPFAM" id="SSF57903">
    <property type="entry name" value="FYVE/PHD zinc finger"/>
    <property type="match status" value="2"/>
</dbReference>
<accession>A0A0B7N8Y0</accession>
<dbReference type="EMBL" id="LN730585">
    <property type="protein sequence ID" value="CEP13899.1"/>
    <property type="molecule type" value="Genomic_DNA"/>
</dbReference>
<feature type="compositionally biased region" description="Basic and acidic residues" evidence="5">
    <location>
        <begin position="337"/>
        <end position="349"/>
    </location>
</feature>
<keyword evidence="1" id="KW-0479">Metal-binding</keyword>
<sequence>MKLSNPENDMYARSASPDLREIKRKLNLATDSRHRQCKSADYQSTNTQKKSLAEANKKNHDLCDACGGAGQFLCCDACPNAFHLTCVEPPMDAEDLDKLSDNWYCNECEHKKMDAKKSKSKKAKSKSKFNGVFNDLIVDIEWRNPIEYRLPDHIINFFENVAADKEGDYHDTSTSKRVRYKHGEMEQPDYYQLKDKSGEFILCYQCRKTALKKPMIGCDFCTLHWHLDCLSPPMASPPNPSKKWRCPNHIEHIIKPPRRQKKQTIIYDKLPSRAYHNYITNVIDDSPKAKRADKEKQVQKVRDRLDTTDKKKSKHSLPSENIVMDFAAYTKKAIEGAMKRKTNTTDRRQSIPSTLTSSSSEVSTPPTAFTSPTTSHKPISHPPYDNKNEIDNWLQNMAYFQAGENHQHYANRNNDKVESIIEKVKKSIPTSSSNKKRKKIDSEKYKLYVQIENLLQQKSNQELYNLLSN</sequence>
<dbReference type="InterPro" id="IPR019787">
    <property type="entry name" value="Znf_PHD-finger"/>
</dbReference>
<dbReference type="CDD" id="cd15534">
    <property type="entry name" value="PHD2_PHF12_Rco1"/>
    <property type="match status" value="1"/>
</dbReference>
<protein>
    <recommendedName>
        <fullName evidence="6">PHD-type domain-containing protein</fullName>
    </recommendedName>
</protein>
<dbReference type="PROSITE" id="PS50016">
    <property type="entry name" value="ZF_PHD_2"/>
    <property type="match status" value="1"/>
</dbReference>
<evidence type="ECO:0000313" key="8">
    <source>
        <dbReference type="Proteomes" id="UP000054107"/>
    </source>
</evidence>
<dbReference type="OrthoDB" id="5876363at2759"/>
<keyword evidence="8" id="KW-1185">Reference proteome</keyword>
<dbReference type="AlphaFoldDB" id="A0A0B7N8Y0"/>
<feature type="region of interest" description="Disordered" evidence="5">
    <location>
        <begin position="286"/>
        <end position="319"/>
    </location>
</feature>
<dbReference type="InterPro" id="IPR013083">
    <property type="entry name" value="Znf_RING/FYVE/PHD"/>
</dbReference>
<dbReference type="PROSITE" id="PS01359">
    <property type="entry name" value="ZF_PHD_1"/>
    <property type="match status" value="1"/>
</dbReference>
<feature type="domain" description="PHD-type" evidence="6">
    <location>
        <begin position="60"/>
        <end position="111"/>
    </location>
</feature>
<dbReference type="InterPro" id="IPR001965">
    <property type="entry name" value="Znf_PHD"/>
</dbReference>
<dbReference type="SMART" id="SM00249">
    <property type="entry name" value="PHD"/>
    <property type="match status" value="2"/>
</dbReference>
<evidence type="ECO:0000256" key="1">
    <source>
        <dbReference type="ARBA" id="ARBA00022723"/>
    </source>
</evidence>
<keyword evidence="3" id="KW-0862">Zinc</keyword>
<dbReference type="STRING" id="35722.A0A0B7N8Y0"/>
<evidence type="ECO:0000313" key="7">
    <source>
        <dbReference type="EMBL" id="CEP13899.1"/>
    </source>
</evidence>
<feature type="compositionally biased region" description="Low complexity" evidence="5">
    <location>
        <begin position="350"/>
        <end position="375"/>
    </location>
</feature>
<dbReference type="Pfam" id="PF00628">
    <property type="entry name" value="PHD"/>
    <property type="match status" value="2"/>
</dbReference>
<feature type="compositionally biased region" description="Basic and acidic residues" evidence="5">
    <location>
        <begin position="286"/>
        <end position="310"/>
    </location>
</feature>
<organism evidence="7 8">
    <name type="scientific">Parasitella parasitica</name>
    <dbReference type="NCBI Taxonomy" id="35722"/>
    <lineage>
        <taxon>Eukaryota</taxon>
        <taxon>Fungi</taxon>
        <taxon>Fungi incertae sedis</taxon>
        <taxon>Mucoromycota</taxon>
        <taxon>Mucoromycotina</taxon>
        <taxon>Mucoromycetes</taxon>
        <taxon>Mucorales</taxon>
        <taxon>Mucorineae</taxon>
        <taxon>Mucoraceae</taxon>
        <taxon>Parasitella</taxon>
    </lineage>
</organism>
<dbReference type="Gene3D" id="3.30.40.10">
    <property type="entry name" value="Zinc/RING finger domain, C3HC4 (zinc finger)"/>
    <property type="match status" value="2"/>
</dbReference>
<dbReference type="PANTHER" id="PTHR47636:SF1">
    <property type="entry name" value="TRANSCRIPTIONAL REGULATORY PROTEIN RCO1"/>
    <property type="match status" value="1"/>
</dbReference>
<evidence type="ECO:0000256" key="2">
    <source>
        <dbReference type="ARBA" id="ARBA00022771"/>
    </source>
</evidence>
<feature type="region of interest" description="Disordered" evidence="5">
    <location>
        <begin position="337"/>
        <end position="387"/>
    </location>
</feature>
<feature type="region of interest" description="Disordered" evidence="5">
    <location>
        <begin position="30"/>
        <end position="49"/>
    </location>
</feature>
<evidence type="ECO:0000259" key="6">
    <source>
        <dbReference type="PROSITE" id="PS50016"/>
    </source>
</evidence>
<evidence type="ECO:0000256" key="5">
    <source>
        <dbReference type="SAM" id="MobiDB-lite"/>
    </source>
</evidence>
<dbReference type="InterPro" id="IPR011011">
    <property type="entry name" value="Znf_FYVE_PHD"/>
</dbReference>
<dbReference type="GO" id="GO:0008270">
    <property type="term" value="F:zinc ion binding"/>
    <property type="evidence" value="ECO:0007669"/>
    <property type="project" value="UniProtKB-KW"/>
</dbReference>